<dbReference type="GO" id="GO:0072546">
    <property type="term" value="C:EMC complex"/>
    <property type="evidence" value="ECO:0007669"/>
    <property type="project" value="UniProtKB-UniRule"/>
</dbReference>
<protein>
    <recommendedName>
        <fullName evidence="4">ER membrane protein complex subunit 2</fullName>
    </recommendedName>
</protein>
<evidence type="ECO:0000256" key="1">
    <source>
        <dbReference type="ARBA" id="ARBA00022737"/>
    </source>
</evidence>
<keyword evidence="4" id="KW-0472">Membrane</keyword>
<dbReference type="PROSITE" id="PS50005">
    <property type="entry name" value="TPR"/>
    <property type="match status" value="1"/>
</dbReference>
<keyword evidence="2 3" id="KW-0802">TPR repeat</keyword>
<dbReference type="OrthoDB" id="124397at2759"/>
<comment type="subunit">
    <text evidence="4">Component of the ER membrane protein complex (EMC).</text>
</comment>
<comment type="subcellular location">
    <subcellularLocation>
        <location evidence="4">Endoplasmic reticulum membrane</location>
        <topology evidence="4">Peripheral membrane protein</topology>
        <orientation evidence="4">Cytoplasmic side</orientation>
    </subcellularLocation>
</comment>
<comment type="similarity">
    <text evidence="4">Belongs to the EMC2 family.</text>
</comment>
<accession>A0A2R6NS36</accession>
<evidence type="ECO:0000256" key="3">
    <source>
        <dbReference type="PROSITE-ProRule" id="PRU00339"/>
    </source>
</evidence>
<feature type="domain" description="EMC2 TPR-like" evidence="6">
    <location>
        <begin position="89"/>
        <end position="199"/>
    </location>
</feature>
<dbReference type="InterPro" id="IPR039856">
    <property type="entry name" value="EMC2-like"/>
</dbReference>
<dbReference type="InterPro" id="IPR055217">
    <property type="entry name" value="TPR_EMC2"/>
</dbReference>
<reference evidence="7 8" key="1">
    <citation type="submission" date="2018-02" db="EMBL/GenBank/DDBJ databases">
        <title>Genome sequence of the basidiomycete white-rot fungus Phlebia centrifuga.</title>
        <authorList>
            <person name="Granchi Z."/>
            <person name="Peng M."/>
            <person name="de Vries R.P."/>
            <person name="Hilden K."/>
            <person name="Makela M.R."/>
            <person name="Grigoriev I."/>
            <person name="Riley R."/>
        </authorList>
    </citation>
    <scope>NUCLEOTIDE SEQUENCE [LARGE SCALE GENOMIC DNA]</scope>
    <source>
        <strain evidence="7 8">FBCC195</strain>
    </source>
</reference>
<feature type="region of interest" description="Disordered" evidence="5">
    <location>
        <begin position="1"/>
        <end position="25"/>
    </location>
</feature>
<dbReference type="InterPro" id="IPR011990">
    <property type="entry name" value="TPR-like_helical_dom_sf"/>
</dbReference>
<gene>
    <name evidence="7" type="ORF">PHLCEN_2v8960</name>
</gene>
<dbReference type="Pfam" id="PF22890">
    <property type="entry name" value="TPR_EMC2"/>
    <property type="match status" value="1"/>
</dbReference>
<dbReference type="SUPFAM" id="SSF48452">
    <property type="entry name" value="TPR-like"/>
    <property type="match status" value="1"/>
</dbReference>
<dbReference type="AlphaFoldDB" id="A0A2R6NS36"/>
<proteinExistence type="inferred from homology"/>
<evidence type="ECO:0000259" key="6">
    <source>
        <dbReference type="Pfam" id="PF22890"/>
    </source>
</evidence>
<name>A0A2R6NS36_9APHY</name>
<keyword evidence="4" id="KW-0256">Endoplasmic reticulum</keyword>
<comment type="function">
    <text evidence="4">Part of the endoplasmic reticulum membrane protein complex (EMC) that enables the energy-independent insertion into endoplasmic reticulum membranes of newly synthesized membrane proteins.</text>
</comment>
<evidence type="ECO:0000256" key="4">
    <source>
        <dbReference type="RuleBase" id="RU367091"/>
    </source>
</evidence>
<dbReference type="EMBL" id="MLYV02000881">
    <property type="protein sequence ID" value="PSR75669.1"/>
    <property type="molecule type" value="Genomic_DNA"/>
</dbReference>
<dbReference type="InterPro" id="IPR019734">
    <property type="entry name" value="TPR_rpt"/>
</dbReference>
<evidence type="ECO:0000313" key="7">
    <source>
        <dbReference type="EMBL" id="PSR75669.1"/>
    </source>
</evidence>
<comment type="caution">
    <text evidence="7">The sequence shown here is derived from an EMBL/GenBank/DDBJ whole genome shotgun (WGS) entry which is preliminary data.</text>
</comment>
<dbReference type="PANTHER" id="PTHR12760">
    <property type="entry name" value="TETRATRICOPEPTIDE REPEAT PROTEIN"/>
    <property type="match status" value="1"/>
</dbReference>
<keyword evidence="1" id="KW-0677">Repeat</keyword>
<dbReference type="Proteomes" id="UP000186601">
    <property type="component" value="Unassembled WGS sequence"/>
</dbReference>
<dbReference type="Gene3D" id="1.25.40.10">
    <property type="entry name" value="Tetratricopeptide repeat domain"/>
    <property type="match status" value="1"/>
</dbReference>
<evidence type="ECO:0000256" key="2">
    <source>
        <dbReference type="ARBA" id="ARBA00022803"/>
    </source>
</evidence>
<sequence>MEFTSALQKLGGYQPRKSQKSQEVLQKGTSLLASQSFASKGDDGKHPSLWESFEKLLLAAMDQGDMDVADECLKVLVEKFPDSPRIDCLTGIVLETKETPETALSFYDALLKDDPSNAAAWRRKVGILKRIGKIDKAVEELCKMLDTFYTEVEGWMELADIYSSCQQYTHALQALSHVLLLAPQNPFHVLHFAETAFLVPDVPLAFKMFLQAVDMTDDEDQDGVSPGDTVPTGLALRAWFGVKLVSRLIPFPMV</sequence>
<evidence type="ECO:0000313" key="8">
    <source>
        <dbReference type="Proteomes" id="UP000186601"/>
    </source>
</evidence>
<evidence type="ECO:0000256" key="5">
    <source>
        <dbReference type="SAM" id="MobiDB-lite"/>
    </source>
</evidence>
<keyword evidence="8" id="KW-1185">Reference proteome</keyword>
<feature type="repeat" description="TPR" evidence="3">
    <location>
        <begin position="152"/>
        <end position="185"/>
    </location>
</feature>
<dbReference type="STRING" id="98765.A0A2R6NS36"/>
<organism evidence="7 8">
    <name type="scientific">Hermanssonia centrifuga</name>
    <dbReference type="NCBI Taxonomy" id="98765"/>
    <lineage>
        <taxon>Eukaryota</taxon>
        <taxon>Fungi</taxon>
        <taxon>Dikarya</taxon>
        <taxon>Basidiomycota</taxon>
        <taxon>Agaricomycotina</taxon>
        <taxon>Agaricomycetes</taxon>
        <taxon>Polyporales</taxon>
        <taxon>Meruliaceae</taxon>
        <taxon>Hermanssonia</taxon>
    </lineage>
</organism>